<reference evidence="2 3" key="1">
    <citation type="submission" date="2017-10" db="EMBL/GenBank/DDBJ databases">
        <title>Nyctiphanis sp. nov., isolated from the stomach of the euphausiid Nyctiphanes simplex (Hansen, 1911) in the Gulf of California.</title>
        <authorList>
            <person name="Gomez-Gil B."/>
            <person name="Aguilar-Mendez M."/>
            <person name="Lopez-Cortes A."/>
            <person name="Gomez-Gutierrez J."/>
            <person name="Roque A."/>
            <person name="Lang E."/>
            <person name="Gonzalez-Castillo A."/>
        </authorList>
    </citation>
    <scope>NUCLEOTIDE SEQUENCE [LARGE SCALE GENOMIC DNA]</scope>
    <source>
        <strain evidence="2 3">CAIM 600</strain>
    </source>
</reference>
<evidence type="ECO:0000313" key="3">
    <source>
        <dbReference type="Proteomes" id="UP000290287"/>
    </source>
</evidence>
<name>A0A4Q0YU20_9GAMM</name>
<keyword evidence="3" id="KW-1185">Reference proteome</keyword>
<proteinExistence type="predicted"/>
<sequence>MLPIVLGTAKFDTFQDKESSFRLLDTFVEAGGRRVDTANNYACWHPEGHGGESESLIGEWQTERGRDNIEIMTKIGALPLDGLTYQHLDGLSASNINASVDGCLNRLRTDFIDVLYAHVDDKSTSLEESWMALSNLVKQGVVGQLGISNYSAERVIELENLINEKDLVPFKFAQYRYSLISPNYDRDFAPQILLNEKLNDVLHQSAFNPEILTYSALLDGHLEDDPDELPSDYDNLLNSIMVEELQAEAQQLNVSVAALILKTISDYGYTPITVSSKPERMLDNLALFKI</sequence>
<protein>
    <submittedName>
        <fullName evidence="2">Aldo/keto reductase</fullName>
    </submittedName>
</protein>
<feature type="domain" description="NADP-dependent oxidoreductase" evidence="1">
    <location>
        <begin position="3"/>
        <end position="289"/>
    </location>
</feature>
<dbReference type="Pfam" id="PF00248">
    <property type="entry name" value="Aldo_ket_red"/>
    <property type="match status" value="1"/>
</dbReference>
<dbReference type="InterPro" id="IPR050523">
    <property type="entry name" value="AKR_Detox_Biosynth"/>
</dbReference>
<dbReference type="SUPFAM" id="SSF51430">
    <property type="entry name" value="NAD(P)-linked oxidoreductase"/>
    <property type="match status" value="1"/>
</dbReference>
<dbReference type="InterPro" id="IPR023210">
    <property type="entry name" value="NADP_OxRdtase_dom"/>
</dbReference>
<organism evidence="2 3">
    <name type="scientific">Veronia nyctiphanis</name>
    <dbReference type="NCBI Taxonomy" id="1278244"/>
    <lineage>
        <taxon>Bacteria</taxon>
        <taxon>Pseudomonadati</taxon>
        <taxon>Pseudomonadota</taxon>
        <taxon>Gammaproteobacteria</taxon>
        <taxon>Vibrionales</taxon>
        <taxon>Vibrionaceae</taxon>
        <taxon>Veronia</taxon>
    </lineage>
</organism>
<accession>A0A4Q0YU20</accession>
<gene>
    <name evidence="2" type="ORF">CS022_04135</name>
</gene>
<dbReference type="EMBL" id="PEIB01000003">
    <property type="protein sequence ID" value="RXJ74255.1"/>
    <property type="molecule type" value="Genomic_DNA"/>
</dbReference>
<dbReference type="PANTHER" id="PTHR43364:SF6">
    <property type="entry name" value="OXIDOREDUCTASE-RELATED"/>
    <property type="match status" value="1"/>
</dbReference>
<dbReference type="OrthoDB" id="9772407at2"/>
<dbReference type="InterPro" id="IPR036812">
    <property type="entry name" value="NAD(P)_OxRdtase_dom_sf"/>
</dbReference>
<dbReference type="RefSeq" id="WP_129121217.1">
    <property type="nucleotide sequence ID" value="NZ_PEIB01000003.1"/>
</dbReference>
<dbReference type="GO" id="GO:0005829">
    <property type="term" value="C:cytosol"/>
    <property type="evidence" value="ECO:0007669"/>
    <property type="project" value="TreeGrafter"/>
</dbReference>
<evidence type="ECO:0000259" key="1">
    <source>
        <dbReference type="Pfam" id="PF00248"/>
    </source>
</evidence>
<evidence type="ECO:0000313" key="2">
    <source>
        <dbReference type="EMBL" id="RXJ74255.1"/>
    </source>
</evidence>
<dbReference type="Gene3D" id="3.20.20.100">
    <property type="entry name" value="NADP-dependent oxidoreductase domain"/>
    <property type="match status" value="1"/>
</dbReference>
<dbReference type="PANTHER" id="PTHR43364">
    <property type="entry name" value="NADH-SPECIFIC METHYLGLYOXAL REDUCTASE-RELATED"/>
    <property type="match status" value="1"/>
</dbReference>
<comment type="caution">
    <text evidence="2">The sequence shown here is derived from an EMBL/GenBank/DDBJ whole genome shotgun (WGS) entry which is preliminary data.</text>
</comment>
<dbReference type="Proteomes" id="UP000290287">
    <property type="component" value="Unassembled WGS sequence"/>
</dbReference>
<dbReference type="AlphaFoldDB" id="A0A4Q0YU20"/>